<accession>A0A4R0XNG2</accession>
<dbReference type="AlphaFoldDB" id="A0A4R0XNG2"/>
<comment type="caution">
    <text evidence="1">The sequence shown here is derived from an EMBL/GenBank/DDBJ whole genome shotgun (WGS) entry which is preliminary data.</text>
</comment>
<gene>
    <name evidence="1" type="ORF">C4B24_03290</name>
</gene>
<protein>
    <submittedName>
        <fullName evidence="1">Uncharacterized protein</fullName>
    </submittedName>
</protein>
<sequence length="225" mass="26605">MYNIIMEKGKFTNDAYIPLGKLEQMDSNISLFVKKYRLNFTTIVTFENQYAKMIETPELVKKRYIKNVELASKLNIEADDNDFITEIAKRLVSKQDLPFEVPKDKYKIILKQFQDDGNDLTIITSWLINEIDNFIHDNTHMDLRRMIPELSKKDEKFIMAYNETTKFYSIEDYIKFVSCSYETARSSLERLAGLNLFKKDKQGKRFVFKPTIKLQNIMKGGMKWI</sequence>
<proteinExistence type="predicted"/>
<evidence type="ECO:0000313" key="2">
    <source>
        <dbReference type="Proteomes" id="UP000294192"/>
    </source>
</evidence>
<dbReference type="EMBL" id="PSZO01000015">
    <property type="protein sequence ID" value="TCG11022.1"/>
    <property type="molecule type" value="Genomic_DNA"/>
</dbReference>
<evidence type="ECO:0000313" key="1">
    <source>
        <dbReference type="EMBL" id="TCG11022.1"/>
    </source>
</evidence>
<organism evidence="1 2">
    <name type="scientific">Mycoplasma marinum</name>
    <dbReference type="NCBI Taxonomy" id="1937190"/>
    <lineage>
        <taxon>Bacteria</taxon>
        <taxon>Bacillati</taxon>
        <taxon>Mycoplasmatota</taxon>
        <taxon>Mollicutes</taxon>
        <taxon>Mycoplasmataceae</taxon>
        <taxon>Mycoplasma</taxon>
    </lineage>
</organism>
<dbReference type="Proteomes" id="UP000294192">
    <property type="component" value="Unassembled WGS sequence"/>
</dbReference>
<keyword evidence="2" id="KW-1185">Reference proteome</keyword>
<reference evidence="1 2" key="1">
    <citation type="submission" date="2018-02" db="EMBL/GenBank/DDBJ databases">
        <title>Mycoplasma marinum and Mycoplasma todarodis sp. nov., moderately halophilic and psychrotolerant mycoplasmas isolated from cephalopods.</title>
        <authorList>
            <person name="Viver T."/>
        </authorList>
    </citation>
    <scope>NUCLEOTIDE SEQUENCE [LARGE SCALE GENOMIC DNA]</scope>
    <source>
        <strain evidence="1 2">PE</strain>
    </source>
</reference>
<name>A0A4R0XNG2_9MOLU</name>